<dbReference type="Proteomes" id="UP000824890">
    <property type="component" value="Unassembled WGS sequence"/>
</dbReference>
<name>A0ABQ7ZHT2_BRANA</name>
<protein>
    <submittedName>
        <fullName evidence="1">Uncharacterized protein</fullName>
    </submittedName>
</protein>
<organism evidence="1 2">
    <name type="scientific">Brassica napus</name>
    <name type="common">Rape</name>
    <dbReference type="NCBI Taxonomy" id="3708"/>
    <lineage>
        <taxon>Eukaryota</taxon>
        <taxon>Viridiplantae</taxon>
        <taxon>Streptophyta</taxon>
        <taxon>Embryophyta</taxon>
        <taxon>Tracheophyta</taxon>
        <taxon>Spermatophyta</taxon>
        <taxon>Magnoliopsida</taxon>
        <taxon>eudicotyledons</taxon>
        <taxon>Gunneridae</taxon>
        <taxon>Pentapetalae</taxon>
        <taxon>rosids</taxon>
        <taxon>malvids</taxon>
        <taxon>Brassicales</taxon>
        <taxon>Brassicaceae</taxon>
        <taxon>Brassiceae</taxon>
        <taxon>Brassica</taxon>
    </lineage>
</organism>
<comment type="caution">
    <text evidence="1">The sequence shown here is derived from an EMBL/GenBank/DDBJ whole genome shotgun (WGS) entry which is preliminary data.</text>
</comment>
<gene>
    <name evidence="1" type="ORF">HID58_067189</name>
</gene>
<sequence length="103" mass="11184">MPYIISDMDADGSLYVPPLSSTPHLQCRVREATFRDKSKRDTTKTSVVDTVVSVASADVTAVNRGCVDVIDVDGSCVDVVVVDMRAGGQVRCGQIKSDQMKYR</sequence>
<evidence type="ECO:0000313" key="1">
    <source>
        <dbReference type="EMBL" id="KAH0879795.1"/>
    </source>
</evidence>
<evidence type="ECO:0000313" key="2">
    <source>
        <dbReference type="Proteomes" id="UP000824890"/>
    </source>
</evidence>
<accession>A0ABQ7ZHT2</accession>
<dbReference type="EMBL" id="JAGKQM010000015">
    <property type="protein sequence ID" value="KAH0879795.1"/>
    <property type="molecule type" value="Genomic_DNA"/>
</dbReference>
<keyword evidence="2" id="KW-1185">Reference proteome</keyword>
<reference evidence="1 2" key="1">
    <citation type="submission" date="2021-05" db="EMBL/GenBank/DDBJ databases">
        <title>Genome Assembly of Synthetic Allotetraploid Brassica napus Reveals Homoeologous Exchanges between Subgenomes.</title>
        <authorList>
            <person name="Davis J.T."/>
        </authorList>
    </citation>
    <scope>NUCLEOTIDE SEQUENCE [LARGE SCALE GENOMIC DNA]</scope>
    <source>
        <strain evidence="2">cv. Da-Ae</strain>
        <tissue evidence="1">Seedling</tissue>
    </source>
</reference>
<proteinExistence type="predicted"/>